<evidence type="ECO:0000313" key="1">
    <source>
        <dbReference type="EMBL" id="KOF68448.1"/>
    </source>
</evidence>
<proteinExistence type="predicted"/>
<gene>
    <name evidence="1" type="ORF">OCBIM_22007311mg</name>
</gene>
<reference evidence="1" key="1">
    <citation type="submission" date="2015-07" db="EMBL/GenBank/DDBJ databases">
        <title>MeaNS - Measles Nucleotide Surveillance Program.</title>
        <authorList>
            <person name="Tran T."/>
            <person name="Druce J."/>
        </authorList>
    </citation>
    <scope>NUCLEOTIDE SEQUENCE</scope>
    <source>
        <strain evidence="1">UCB-OBI-ISO-001</strain>
        <tissue evidence="1">Gonad</tissue>
    </source>
</reference>
<accession>A0A0L8FUY2</accession>
<protein>
    <recommendedName>
        <fullName evidence="2">Transposase Tc1-like domain-containing protein</fullName>
    </recommendedName>
</protein>
<evidence type="ECO:0008006" key="2">
    <source>
        <dbReference type="Google" id="ProtNLM"/>
    </source>
</evidence>
<sequence>MMNRKSVIIKESAKGTSLHVIAEKLGRHVDMVRQLLKDSSPKKKWSNCGTSKTVTARDLRHIGRKLHGKLGQTSKTIFTASGLLHVPKTTRNCILRTMTSVRGPLKLLPLTSRHRSLRLQWAQKYISSVLFTDETRVILTKVLQHTR</sequence>
<name>A0A0L8FUY2_OCTBM</name>
<dbReference type="AlphaFoldDB" id="A0A0L8FUY2"/>
<organism evidence="1">
    <name type="scientific">Octopus bimaculoides</name>
    <name type="common">California two-spotted octopus</name>
    <dbReference type="NCBI Taxonomy" id="37653"/>
    <lineage>
        <taxon>Eukaryota</taxon>
        <taxon>Metazoa</taxon>
        <taxon>Spiralia</taxon>
        <taxon>Lophotrochozoa</taxon>
        <taxon>Mollusca</taxon>
        <taxon>Cephalopoda</taxon>
        <taxon>Coleoidea</taxon>
        <taxon>Octopodiformes</taxon>
        <taxon>Octopoda</taxon>
        <taxon>Incirrata</taxon>
        <taxon>Octopodidae</taxon>
        <taxon>Octopus</taxon>
    </lineage>
</organism>
<dbReference type="EMBL" id="KQ426287">
    <property type="protein sequence ID" value="KOF68448.1"/>
    <property type="molecule type" value="Genomic_DNA"/>
</dbReference>